<keyword evidence="2" id="KW-1185">Reference proteome</keyword>
<name>V6I5B7_9LEPT</name>
<organism evidence="1 2">
    <name type="scientific">Leptospira alexanderi serovar Manhao 3 str. L 60</name>
    <dbReference type="NCBI Taxonomy" id="1049759"/>
    <lineage>
        <taxon>Bacteria</taxon>
        <taxon>Pseudomonadati</taxon>
        <taxon>Spirochaetota</taxon>
        <taxon>Spirochaetia</taxon>
        <taxon>Leptospirales</taxon>
        <taxon>Leptospiraceae</taxon>
        <taxon>Leptospira</taxon>
    </lineage>
</organism>
<dbReference type="Proteomes" id="UP000018747">
    <property type="component" value="Unassembled WGS sequence"/>
</dbReference>
<accession>V6I5B7</accession>
<dbReference type="EMBL" id="AHMT02000060">
    <property type="protein sequence ID" value="EQA60589.1"/>
    <property type="molecule type" value="Genomic_DNA"/>
</dbReference>
<gene>
    <name evidence="1" type="ORF">LEP1GSC062_4087</name>
</gene>
<reference evidence="1" key="1">
    <citation type="submission" date="2013-05" db="EMBL/GenBank/DDBJ databases">
        <authorList>
            <person name="Harkins D.M."/>
            <person name="Durkin A.S."/>
            <person name="Brinkac L.M."/>
            <person name="Haft D.H."/>
            <person name="Selengut J.D."/>
            <person name="Sanka R."/>
            <person name="DePew J."/>
            <person name="Purushe J."/>
            <person name="Hartskeerl R.A."/>
            <person name="Ahmed A."/>
            <person name="van der Linden H."/>
            <person name="Goris M.G.A."/>
            <person name="Vinetz J.M."/>
            <person name="Sutton G.G."/>
            <person name="Nierman W.C."/>
            <person name="Fouts D.E."/>
        </authorList>
    </citation>
    <scope>NUCLEOTIDE SEQUENCE [LARGE SCALE GENOMIC DNA]</scope>
    <source>
        <strain evidence="1">L 60</strain>
    </source>
</reference>
<proteinExistence type="predicted"/>
<evidence type="ECO:0000313" key="2">
    <source>
        <dbReference type="Proteomes" id="UP000018747"/>
    </source>
</evidence>
<dbReference type="AlphaFoldDB" id="V6I5B7"/>
<evidence type="ECO:0000313" key="1">
    <source>
        <dbReference type="EMBL" id="EQA60589.1"/>
    </source>
</evidence>
<sequence length="47" mass="5479">MSSSQWFLERKFSTRKILSLEFEFYLFLKILRICPKIPIVGVLGVSG</sequence>
<comment type="caution">
    <text evidence="1">The sequence shown here is derived from an EMBL/GenBank/DDBJ whole genome shotgun (WGS) entry which is preliminary data.</text>
</comment>
<protein>
    <submittedName>
        <fullName evidence="1">Uncharacterized protein</fullName>
    </submittedName>
</protein>